<comment type="cofactor">
    <cofactor evidence="1">
        <name>heme</name>
        <dbReference type="ChEBI" id="CHEBI:30413"/>
    </cofactor>
</comment>
<evidence type="ECO:0000313" key="10">
    <source>
        <dbReference type="Proteomes" id="UP000583929"/>
    </source>
</evidence>
<keyword evidence="7" id="KW-0503">Monooxygenase</keyword>
<evidence type="ECO:0008006" key="11">
    <source>
        <dbReference type="Google" id="ProtNLM"/>
    </source>
</evidence>
<feature type="transmembrane region" description="Helical" evidence="8">
    <location>
        <begin position="12"/>
        <end position="30"/>
    </location>
</feature>
<keyword evidence="8" id="KW-0472">Membrane</keyword>
<keyword evidence="8" id="KW-1133">Transmembrane helix</keyword>
<sequence length="1500" mass="170605">MEGSRHEASLLVMIFFMSLLVIFVIKYLFLKIVDEMKPHSSNAAVLVPLPPGPSPWPILGCIPEMLRNRPTYKWIHTLMKELDTDISCIRLGTSTHVISVTSPEIAREFLKKHDKVFASRPLTGVTRLISHGYIETVLAPWGDHWKKMRRVLVSNVLNHSTLTWLLPKRTEEADNLVRFVYNHSSAKGEGEVVNVRIVAQQYLGGVMRKMMFGKRYFGEGREDGGPGREEEEHVEAVFVMLSHIYAFSVSDYLPWLRWLDLDGHQRIVRKAIKVVNKLHDPIIKDRIREWRKGEPSISRKTSNDLLDVLISLKDSDGTPLLSEDEIRAQIMELFLAAIDNSYNAVEWALSEMLNQPEMLKKATKEIDRVVGNKTTLLQESHIPQLLYLIACIREALRLHPVAPFNVPHVSTSDCIVAGYFIPKGSNVLLSRLGLGRNPVVWDQPLRFNPDRHLHEKQRDLSEIDLRFISFTAGRRGCIGGELGTNMTVMLLGRLLQGFTWTIPEGMESIDLSTEESSMFKDKPLYAHAKPRLNHSLYFSSALALLPPGPSPWPILGCIPEMLRNRPTYKWIHTLMKELDTDIACIRLGTSTHVISVTSPEIAREFFKKHDKVFASRPLTGVTRLISHDYVTTVIAPCGDQWKKMRRVLVSNILNSSTVAWLLEKRTQEADNLVRFVYNHSSAKDGGVVNIRTAGQQYAVGIMRKMFFSKRYFGKGRDDGGPGKEEEEHVKALFALLSYSFAFSVSDYLPWLRWLDLDGHQRIVRKAMKVINKLHDPIINERIREWRDGELSIPNDLLDVLISLKDSDESPLLSRDEIRAQIMELFLAGVDNSYNATEWVLSEMLNQPEMLEKATKEIDRVVGNNTTLLQESHIPKLHYLIACVREALRLHPVAPFNVPHVSTSDCTVAGYFIPKGSNVLLSRLGLGRNPTVWDQPLRFNPDRHLHEKRCDLSETDLRFISFTTGRRGCIGGELGTNMTVMLLGRLLQGFKWTIPEGMESIDLSTEESSMFKAKPLYAHAGPRLNPSLYLTRAIDLIDEVIFVIKYLLHKIMNNDKPNSSSALTLLPPGPSPWPILGCIPGMMRNKSTYQWIHNLMKELDTDIACICLGTSTHVISVTSPEIAREFLKKHDMVFASRPLTGVTRLISHDYKTIIFAPWGEQWKKMRRVLVSNVLNRSTLAWLLHKRNEEADNLVRFVYNHSFAKSGGVVNVRTAAQQYSVGIMRKMMFGKRYFGKGKDDGGPGKEEEEHVEALLAMLSHIYAFSMSDYLPWLRWLDLDGHQRIVRKAMKVINKLHDPIINERIRDWREELFLTVVDNPYSAAEWALSEMLNQPEMLEKAITEIDSVVGNNTTLLQESHIPQLPYIIACAREALRLHPVTAFNVPHVSTSDCTVAGYFIPKGSNVLLSRFGLGRNPTVWDQPLRFNPDRHLDEKHCDLGETDLRFISFTIGRRGCIGLELGTNMTVMLLGRLLQGFTWKIPHGMEKIDLSTEEGNSMFKAVV</sequence>
<name>A0A7J6H658_CANSA</name>
<evidence type="ECO:0000256" key="3">
    <source>
        <dbReference type="ARBA" id="ARBA00022617"/>
    </source>
</evidence>
<evidence type="ECO:0000256" key="8">
    <source>
        <dbReference type="SAM" id="Phobius"/>
    </source>
</evidence>
<dbReference type="FunFam" id="1.10.630.10:FF:000126">
    <property type="entry name" value="Predicted protein"/>
    <property type="match status" value="1"/>
</dbReference>
<dbReference type="PANTHER" id="PTHR47944">
    <property type="entry name" value="CYTOCHROME P450 98A9"/>
    <property type="match status" value="1"/>
</dbReference>
<dbReference type="GO" id="GO:0020037">
    <property type="term" value="F:heme binding"/>
    <property type="evidence" value="ECO:0007669"/>
    <property type="project" value="InterPro"/>
</dbReference>
<dbReference type="InterPro" id="IPR002401">
    <property type="entry name" value="Cyt_P450_E_grp-I"/>
</dbReference>
<dbReference type="Gene3D" id="1.10.630.10">
    <property type="entry name" value="Cytochrome P450"/>
    <property type="match status" value="4"/>
</dbReference>
<dbReference type="GO" id="GO:0016705">
    <property type="term" value="F:oxidoreductase activity, acting on paired donors, with incorporation or reduction of molecular oxygen"/>
    <property type="evidence" value="ECO:0007669"/>
    <property type="project" value="InterPro"/>
</dbReference>
<evidence type="ECO:0000256" key="7">
    <source>
        <dbReference type="ARBA" id="ARBA00023033"/>
    </source>
</evidence>
<evidence type="ECO:0000256" key="4">
    <source>
        <dbReference type="ARBA" id="ARBA00022723"/>
    </source>
</evidence>
<keyword evidence="8" id="KW-0812">Transmembrane</keyword>
<protein>
    <recommendedName>
        <fullName evidence="11">Cytochrome P450</fullName>
    </recommendedName>
</protein>
<comment type="similarity">
    <text evidence="2">Belongs to the cytochrome P450 family.</text>
</comment>
<organism evidence="9 10">
    <name type="scientific">Cannabis sativa</name>
    <name type="common">Hemp</name>
    <name type="synonym">Marijuana</name>
    <dbReference type="NCBI Taxonomy" id="3483"/>
    <lineage>
        <taxon>Eukaryota</taxon>
        <taxon>Viridiplantae</taxon>
        <taxon>Streptophyta</taxon>
        <taxon>Embryophyta</taxon>
        <taxon>Tracheophyta</taxon>
        <taxon>Spermatophyta</taxon>
        <taxon>Magnoliopsida</taxon>
        <taxon>eudicotyledons</taxon>
        <taxon>Gunneridae</taxon>
        <taxon>Pentapetalae</taxon>
        <taxon>rosids</taxon>
        <taxon>fabids</taxon>
        <taxon>Rosales</taxon>
        <taxon>Cannabaceae</taxon>
        <taxon>Cannabis</taxon>
    </lineage>
</organism>
<evidence type="ECO:0000256" key="2">
    <source>
        <dbReference type="ARBA" id="ARBA00010617"/>
    </source>
</evidence>
<keyword evidence="6" id="KW-0408">Iron</keyword>
<proteinExistence type="inferred from homology"/>
<dbReference type="FunFam" id="1.10.630.10:FF:000037">
    <property type="entry name" value="Cytochrome P450 9"/>
    <property type="match status" value="2"/>
</dbReference>
<dbReference type="InterPro" id="IPR036396">
    <property type="entry name" value="Cyt_P450_sf"/>
</dbReference>
<comment type="caution">
    <text evidence="9">The sequence shown here is derived from an EMBL/GenBank/DDBJ whole genome shotgun (WGS) entry which is preliminary data.</text>
</comment>
<keyword evidence="4" id="KW-0479">Metal-binding</keyword>
<dbReference type="Pfam" id="PF00067">
    <property type="entry name" value="p450"/>
    <property type="match status" value="4"/>
</dbReference>
<dbReference type="PRINTS" id="PR00463">
    <property type="entry name" value="EP450I"/>
</dbReference>
<dbReference type="Proteomes" id="UP000583929">
    <property type="component" value="Unassembled WGS sequence"/>
</dbReference>
<dbReference type="InterPro" id="IPR001128">
    <property type="entry name" value="Cyt_P450"/>
</dbReference>
<keyword evidence="10" id="KW-1185">Reference proteome</keyword>
<keyword evidence="3" id="KW-0349">Heme</keyword>
<reference evidence="9 10" key="1">
    <citation type="journal article" date="2020" name="bioRxiv">
        <title>Sequence and annotation of 42 cannabis genomes reveals extensive copy number variation in cannabinoid synthesis and pathogen resistance genes.</title>
        <authorList>
            <person name="Mckernan K.J."/>
            <person name="Helbert Y."/>
            <person name="Kane L.T."/>
            <person name="Ebling H."/>
            <person name="Zhang L."/>
            <person name="Liu B."/>
            <person name="Eaton Z."/>
            <person name="Mclaughlin S."/>
            <person name="Kingan S."/>
            <person name="Baybayan P."/>
            <person name="Concepcion G."/>
            <person name="Jordan M."/>
            <person name="Riva A."/>
            <person name="Barbazuk W."/>
            <person name="Harkins T."/>
        </authorList>
    </citation>
    <scope>NUCLEOTIDE SEQUENCE [LARGE SCALE GENOMIC DNA]</scope>
    <source>
        <strain evidence="10">cv. Jamaican Lion 4</strain>
        <tissue evidence="9">Leaf</tissue>
    </source>
</reference>
<evidence type="ECO:0000313" key="9">
    <source>
        <dbReference type="EMBL" id="KAF4390743.1"/>
    </source>
</evidence>
<keyword evidence="5" id="KW-0560">Oxidoreductase</keyword>
<dbReference type="GO" id="GO:0004497">
    <property type="term" value="F:monooxygenase activity"/>
    <property type="evidence" value="ECO:0007669"/>
    <property type="project" value="UniProtKB-KW"/>
</dbReference>
<gene>
    <name evidence="9" type="ORF">G4B88_015633</name>
</gene>
<dbReference type="SUPFAM" id="SSF48264">
    <property type="entry name" value="Cytochrome P450"/>
    <property type="match status" value="3"/>
</dbReference>
<accession>A0A7J6H658</accession>
<evidence type="ECO:0000256" key="5">
    <source>
        <dbReference type="ARBA" id="ARBA00023002"/>
    </source>
</evidence>
<evidence type="ECO:0000256" key="1">
    <source>
        <dbReference type="ARBA" id="ARBA00001971"/>
    </source>
</evidence>
<dbReference type="EMBL" id="JAATIQ010000062">
    <property type="protein sequence ID" value="KAF4390743.1"/>
    <property type="molecule type" value="Genomic_DNA"/>
</dbReference>
<evidence type="ECO:0000256" key="6">
    <source>
        <dbReference type="ARBA" id="ARBA00023004"/>
    </source>
</evidence>
<dbReference type="GO" id="GO:0019756">
    <property type="term" value="P:cyanogenic glycoside biosynthetic process"/>
    <property type="evidence" value="ECO:0007669"/>
    <property type="project" value="UniProtKB-ARBA"/>
</dbReference>
<dbReference type="PANTHER" id="PTHR47944:SF4">
    <property type="entry name" value="OS09G0441700 PROTEIN"/>
    <property type="match status" value="1"/>
</dbReference>
<dbReference type="GO" id="GO:0005506">
    <property type="term" value="F:iron ion binding"/>
    <property type="evidence" value="ECO:0007669"/>
    <property type="project" value="InterPro"/>
</dbReference>